<gene>
    <name evidence="3" type="ORF">AAFF_G00191080</name>
</gene>
<comment type="function">
    <text evidence="1">Destroys radicals which are normally produced within the cells and which are toxic to biological systems.</text>
</comment>
<dbReference type="InterPro" id="IPR001424">
    <property type="entry name" value="SOD_Cu_Zn_dom"/>
</dbReference>
<dbReference type="PANTHER" id="PTHR10003">
    <property type="entry name" value="SUPEROXIDE DISMUTASE CU-ZN -RELATED"/>
    <property type="match status" value="1"/>
</dbReference>
<comment type="caution">
    <text evidence="3">The sequence shown here is derived from an EMBL/GenBank/DDBJ whole genome shotgun (WGS) entry which is preliminary data.</text>
</comment>
<evidence type="ECO:0000256" key="1">
    <source>
        <dbReference type="RuleBase" id="RU000393"/>
    </source>
</evidence>
<comment type="catalytic activity">
    <reaction evidence="1">
        <text>2 superoxide + 2 H(+) = H2O2 + O2</text>
        <dbReference type="Rhea" id="RHEA:20696"/>
        <dbReference type="ChEBI" id="CHEBI:15378"/>
        <dbReference type="ChEBI" id="CHEBI:15379"/>
        <dbReference type="ChEBI" id="CHEBI:16240"/>
        <dbReference type="ChEBI" id="CHEBI:18421"/>
        <dbReference type="EC" id="1.15.1.1"/>
    </reaction>
</comment>
<dbReference type="InterPro" id="IPR036423">
    <property type="entry name" value="SOD-like_Cu/Zn_dom_sf"/>
</dbReference>
<keyword evidence="1" id="KW-0186">Copper</keyword>
<accession>A0AAD7RJ85</accession>
<organism evidence="3 4">
    <name type="scientific">Aldrovandia affinis</name>
    <dbReference type="NCBI Taxonomy" id="143900"/>
    <lineage>
        <taxon>Eukaryota</taxon>
        <taxon>Metazoa</taxon>
        <taxon>Chordata</taxon>
        <taxon>Craniata</taxon>
        <taxon>Vertebrata</taxon>
        <taxon>Euteleostomi</taxon>
        <taxon>Actinopterygii</taxon>
        <taxon>Neopterygii</taxon>
        <taxon>Teleostei</taxon>
        <taxon>Notacanthiformes</taxon>
        <taxon>Halosauridae</taxon>
        <taxon>Aldrovandia</taxon>
    </lineage>
</organism>
<keyword evidence="1" id="KW-0862">Zinc</keyword>
<dbReference type="GO" id="GO:0005507">
    <property type="term" value="F:copper ion binding"/>
    <property type="evidence" value="ECO:0007669"/>
    <property type="project" value="InterPro"/>
</dbReference>
<evidence type="ECO:0000313" key="3">
    <source>
        <dbReference type="EMBL" id="KAJ8385231.1"/>
    </source>
</evidence>
<dbReference type="AlphaFoldDB" id="A0AAD7RJ85"/>
<dbReference type="InterPro" id="IPR024134">
    <property type="entry name" value="SOD_Cu/Zn_/chaperone"/>
</dbReference>
<dbReference type="EC" id="1.15.1.1" evidence="1"/>
<dbReference type="GO" id="GO:0004784">
    <property type="term" value="F:superoxide dismutase activity"/>
    <property type="evidence" value="ECO:0007669"/>
    <property type="project" value="UniProtKB-EC"/>
</dbReference>
<evidence type="ECO:0000259" key="2">
    <source>
        <dbReference type="Pfam" id="PF00080"/>
    </source>
</evidence>
<feature type="domain" description="Superoxide dismutase copper/zinc binding" evidence="2">
    <location>
        <begin position="82"/>
        <end position="211"/>
    </location>
</feature>
<dbReference type="PROSITE" id="PS00087">
    <property type="entry name" value="SOD_CU_ZN_1"/>
    <property type="match status" value="1"/>
</dbReference>
<dbReference type="Proteomes" id="UP001221898">
    <property type="component" value="Unassembled WGS sequence"/>
</dbReference>
<dbReference type="EMBL" id="JAINUG010000255">
    <property type="protein sequence ID" value="KAJ8385231.1"/>
    <property type="molecule type" value="Genomic_DNA"/>
</dbReference>
<dbReference type="PRINTS" id="PR00068">
    <property type="entry name" value="CUZNDISMTASE"/>
</dbReference>
<proteinExistence type="inferred from homology"/>
<dbReference type="Gene3D" id="2.60.40.200">
    <property type="entry name" value="Superoxide dismutase, copper/zinc binding domain"/>
    <property type="match status" value="1"/>
</dbReference>
<protein>
    <recommendedName>
        <fullName evidence="1">Superoxide dismutase [Cu-Zn]</fullName>
        <ecNumber evidence="1">1.15.1.1</ecNumber>
    </recommendedName>
</protein>
<dbReference type="SUPFAM" id="SSF49329">
    <property type="entry name" value="Cu,Zn superoxide dismutase-like"/>
    <property type="match status" value="1"/>
</dbReference>
<name>A0AAD7RJ85_9TELE</name>
<keyword evidence="1" id="KW-0560">Oxidoreductase</keyword>
<comment type="similarity">
    <text evidence="1">Belongs to the Cu-Zn superoxide dismutase family.</text>
</comment>
<dbReference type="CDD" id="cd00305">
    <property type="entry name" value="Cu-Zn_Superoxide_Dismutase"/>
    <property type="match status" value="1"/>
</dbReference>
<keyword evidence="4" id="KW-1185">Reference proteome</keyword>
<dbReference type="InterPro" id="IPR018152">
    <property type="entry name" value="SOD_Cu/Zn_BS"/>
</dbReference>
<comment type="cofactor">
    <cofactor evidence="1">
        <name>Zn(2+)</name>
        <dbReference type="ChEBI" id="CHEBI:29105"/>
    </cofactor>
    <text evidence="1">Binds 1 zinc ion per subunit.</text>
</comment>
<dbReference type="Pfam" id="PF00080">
    <property type="entry name" value="Sod_Cu"/>
    <property type="match status" value="1"/>
</dbReference>
<keyword evidence="1" id="KW-0479">Metal-binding</keyword>
<evidence type="ECO:0000313" key="4">
    <source>
        <dbReference type="Proteomes" id="UP001221898"/>
    </source>
</evidence>
<reference evidence="3" key="1">
    <citation type="journal article" date="2023" name="Science">
        <title>Genome structures resolve the early diversification of teleost fishes.</title>
        <authorList>
            <person name="Parey E."/>
            <person name="Louis A."/>
            <person name="Montfort J."/>
            <person name="Bouchez O."/>
            <person name="Roques C."/>
            <person name="Iampietro C."/>
            <person name="Lluch J."/>
            <person name="Castinel A."/>
            <person name="Donnadieu C."/>
            <person name="Desvignes T."/>
            <person name="Floi Bucao C."/>
            <person name="Jouanno E."/>
            <person name="Wen M."/>
            <person name="Mejri S."/>
            <person name="Dirks R."/>
            <person name="Jansen H."/>
            <person name="Henkel C."/>
            <person name="Chen W.J."/>
            <person name="Zahm M."/>
            <person name="Cabau C."/>
            <person name="Klopp C."/>
            <person name="Thompson A.W."/>
            <person name="Robinson-Rechavi M."/>
            <person name="Braasch I."/>
            <person name="Lecointre G."/>
            <person name="Bobe J."/>
            <person name="Postlethwait J.H."/>
            <person name="Berthelot C."/>
            <person name="Roest Crollius H."/>
            <person name="Guiguen Y."/>
        </authorList>
    </citation>
    <scope>NUCLEOTIDE SEQUENCE</scope>
    <source>
        <strain evidence="3">NC1722</strain>
    </source>
</reference>
<comment type="cofactor">
    <cofactor evidence="1">
        <name>Cu cation</name>
        <dbReference type="ChEBI" id="CHEBI:23378"/>
    </cofactor>
    <text evidence="1">Binds 1 copper ion per subunit.</text>
</comment>
<dbReference type="PROSITE" id="PS00332">
    <property type="entry name" value="SOD_CU_ZN_2"/>
    <property type="match status" value="1"/>
</dbReference>
<sequence>MPRKCVEIAYVECINKMAGKAPLFKRLLLIAFLGFQAHCCGSIPRGADPGTSPGDPDHNETLYAVCEMRPSSTLLAGQPQIHGQVLFMQTDPTKALKVMVNLQGLPHKDKQSRAIHIHEYGDLSDGCNACGGHYNPLTVPHPHHPGDLGNFPSEHTRIRTLLDTPATLYGGRSVLGRSVVIHEKEDDMGLGGDTGSLLHGNAGRRLGCCVIGVSSSKYWNKTTESFGEEGN</sequence>